<proteinExistence type="inferred from homology"/>
<dbReference type="Pfam" id="PF08030">
    <property type="entry name" value="NAD_binding_6"/>
    <property type="match status" value="1"/>
</dbReference>
<organism evidence="13 14">
    <name type="scientific">Aspergillus glaucus CBS 516.65</name>
    <dbReference type="NCBI Taxonomy" id="1160497"/>
    <lineage>
        <taxon>Eukaryota</taxon>
        <taxon>Fungi</taxon>
        <taxon>Dikarya</taxon>
        <taxon>Ascomycota</taxon>
        <taxon>Pezizomycotina</taxon>
        <taxon>Eurotiomycetes</taxon>
        <taxon>Eurotiomycetidae</taxon>
        <taxon>Eurotiales</taxon>
        <taxon>Aspergillaceae</taxon>
        <taxon>Aspergillus</taxon>
        <taxon>Aspergillus subgen. Aspergillus</taxon>
    </lineage>
</organism>
<name>A0A1L9VUQ4_ASPGL</name>
<feature type="transmembrane region" description="Helical" evidence="11">
    <location>
        <begin position="239"/>
        <end position="256"/>
    </location>
</feature>
<keyword evidence="8" id="KW-0406">Ion transport</keyword>
<feature type="domain" description="FAD-binding FR-type" evidence="12">
    <location>
        <begin position="323"/>
        <end position="482"/>
    </location>
</feature>
<feature type="transmembrane region" description="Helical" evidence="11">
    <location>
        <begin position="37"/>
        <end position="59"/>
    </location>
</feature>
<keyword evidence="14" id="KW-1185">Reference proteome</keyword>
<evidence type="ECO:0000256" key="4">
    <source>
        <dbReference type="ARBA" id="ARBA00022692"/>
    </source>
</evidence>
<dbReference type="STRING" id="1160497.A0A1L9VUQ4"/>
<dbReference type="RefSeq" id="XP_022404290.1">
    <property type="nucleotide sequence ID" value="XM_022539987.1"/>
</dbReference>
<dbReference type="InterPro" id="IPR013112">
    <property type="entry name" value="FAD-bd_8"/>
</dbReference>
<evidence type="ECO:0000313" key="13">
    <source>
        <dbReference type="EMBL" id="OJJ87607.1"/>
    </source>
</evidence>
<evidence type="ECO:0000256" key="1">
    <source>
        <dbReference type="ARBA" id="ARBA00004141"/>
    </source>
</evidence>
<dbReference type="SFLD" id="SFLDS00052">
    <property type="entry name" value="Ferric_Reductase_Domain"/>
    <property type="match status" value="1"/>
</dbReference>
<comment type="subcellular location">
    <subcellularLocation>
        <location evidence="1">Membrane</location>
        <topology evidence="1">Multi-pass membrane protein</topology>
    </subcellularLocation>
</comment>
<feature type="region of interest" description="Disordered" evidence="10">
    <location>
        <begin position="394"/>
        <end position="413"/>
    </location>
</feature>
<dbReference type="GO" id="GO:0005886">
    <property type="term" value="C:plasma membrane"/>
    <property type="evidence" value="ECO:0007669"/>
    <property type="project" value="TreeGrafter"/>
</dbReference>
<dbReference type="GeneID" id="34456248"/>
<evidence type="ECO:0000256" key="8">
    <source>
        <dbReference type="ARBA" id="ARBA00023065"/>
    </source>
</evidence>
<dbReference type="GO" id="GO:0006879">
    <property type="term" value="P:intracellular iron ion homeostasis"/>
    <property type="evidence" value="ECO:0007669"/>
    <property type="project" value="TreeGrafter"/>
</dbReference>
<feature type="transmembrane region" description="Helical" evidence="11">
    <location>
        <begin position="268"/>
        <end position="286"/>
    </location>
</feature>
<dbReference type="Pfam" id="PF01794">
    <property type="entry name" value="Ferric_reduct"/>
    <property type="match status" value="1"/>
</dbReference>
<reference evidence="14" key="1">
    <citation type="journal article" date="2017" name="Genome Biol.">
        <title>Comparative genomics reveals high biological diversity and specific adaptations in the industrially and medically important fungal genus Aspergillus.</title>
        <authorList>
            <person name="de Vries R.P."/>
            <person name="Riley R."/>
            <person name="Wiebenga A."/>
            <person name="Aguilar-Osorio G."/>
            <person name="Amillis S."/>
            <person name="Uchima C.A."/>
            <person name="Anderluh G."/>
            <person name="Asadollahi M."/>
            <person name="Askin M."/>
            <person name="Barry K."/>
            <person name="Battaglia E."/>
            <person name="Bayram O."/>
            <person name="Benocci T."/>
            <person name="Braus-Stromeyer S.A."/>
            <person name="Caldana C."/>
            <person name="Canovas D."/>
            <person name="Cerqueira G.C."/>
            <person name="Chen F."/>
            <person name="Chen W."/>
            <person name="Choi C."/>
            <person name="Clum A."/>
            <person name="Dos Santos R.A."/>
            <person name="Damasio A.R."/>
            <person name="Diallinas G."/>
            <person name="Emri T."/>
            <person name="Fekete E."/>
            <person name="Flipphi M."/>
            <person name="Freyberg S."/>
            <person name="Gallo A."/>
            <person name="Gournas C."/>
            <person name="Habgood R."/>
            <person name="Hainaut M."/>
            <person name="Harispe M.L."/>
            <person name="Henrissat B."/>
            <person name="Hilden K.S."/>
            <person name="Hope R."/>
            <person name="Hossain A."/>
            <person name="Karabika E."/>
            <person name="Karaffa L."/>
            <person name="Karanyi Z."/>
            <person name="Krasevec N."/>
            <person name="Kuo A."/>
            <person name="Kusch H."/>
            <person name="LaButti K."/>
            <person name="Lagendijk E.L."/>
            <person name="Lapidus A."/>
            <person name="Levasseur A."/>
            <person name="Lindquist E."/>
            <person name="Lipzen A."/>
            <person name="Logrieco A.F."/>
            <person name="MacCabe A."/>
            <person name="Maekelae M.R."/>
            <person name="Malavazi I."/>
            <person name="Melin P."/>
            <person name="Meyer V."/>
            <person name="Mielnichuk N."/>
            <person name="Miskei M."/>
            <person name="Molnar A.P."/>
            <person name="Mule G."/>
            <person name="Ngan C.Y."/>
            <person name="Orejas M."/>
            <person name="Orosz E."/>
            <person name="Ouedraogo J.P."/>
            <person name="Overkamp K.M."/>
            <person name="Park H.-S."/>
            <person name="Perrone G."/>
            <person name="Piumi F."/>
            <person name="Punt P.J."/>
            <person name="Ram A.F."/>
            <person name="Ramon A."/>
            <person name="Rauscher S."/>
            <person name="Record E."/>
            <person name="Riano-Pachon D.M."/>
            <person name="Robert V."/>
            <person name="Roehrig J."/>
            <person name="Ruller R."/>
            <person name="Salamov A."/>
            <person name="Salih N.S."/>
            <person name="Samson R.A."/>
            <person name="Sandor E."/>
            <person name="Sanguinetti M."/>
            <person name="Schuetze T."/>
            <person name="Sepcic K."/>
            <person name="Shelest E."/>
            <person name="Sherlock G."/>
            <person name="Sophianopoulou V."/>
            <person name="Squina F.M."/>
            <person name="Sun H."/>
            <person name="Susca A."/>
            <person name="Todd R.B."/>
            <person name="Tsang A."/>
            <person name="Unkles S.E."/>
            <person name="van de Wiele N."/>
            <person name="van Rossen-Uffink D."/>
            <person name="Oliveira J.V."/>
            <person name="Vesth T.C."/>
            <person name="Visser J."/>
            <person name="Yu J.-H."/>
            <person name="Zhou M."/>
            <person name="Andersen M.R."/>
            <person name="Archer D.B."/>
            <person name="Baker S.E."/>
            <person name="Benoit I."/>
            <person name="Brakhage A.A."/>
            <person name="Braus G.H."/>
            <person name="Fischer R."/>
            <person name="Frisvad J.C."/>
            <person name="Goldman G.H."/>
            <person name="Houbraken J."/>
            <person name="Oakley B."/>
            <person name="Pocsi I."/>
            <person name="Scazzocchio C."/>
            <person name="Seiboth B."/>
            <person name="vanKuyk P.A."/>
            <person name="Wortman J."/>
            <person name="Dyer P.S."/>
            <person name="Grigoriev I.V."/>
        </authorList>
    </citation>
    <scope>NUCLEOTIDE SEQUENCE [LARGE SCALE GENOMIC DNA]</scope>
    <source>
        <strain evidence="14">CBS 516.65</strain>
    </source>
</reference>
<keyword evidence="5" id="KW-0249">Electron transport</keyword>
<dbReference type="InterPro" id="IPR051410">
    <property type="entry name" value="Ferric/Cupric_Reductase"/>
</dbReference>
<keyword evidence="7" id="KW-0560">Oxidoreductase</keyword>
<dbReference type="SUPFAM" id="SSF52343">
    <property type="entry name" value="Ferredoxin reductase-like, C-terminal NADP-linked domain"/>
    <property type="match status" value="1"/>
</dbReference>
<comment type="similarity">
    <text evidence="2">Belongs to the ferric reductase (FRE) family.</text>
</comment>
<evidence type="ECO:0000256" key="11">
    <source>
        <dbReference type="SAM" id="Phobius"/>
    </source>
</evidence>
<dbReference type="Proteomes" id="UP000184300">
    <property type="component" value="Unassembled WGS sequence"/>
</dbReference>
<keyword evidence="6 11" id="KW-1133">Transmembrane helix</keyword>
<evidence type="ECO:0000256" key="2">
    <source>
        <dbReference type="ARBA" id="ARBA00006278"/>
    </source>
</evidence>
<evidence type="ECO:0000313" key="14">
    <source>
        <dbReference type="Proteomes" id="UP000184300"/>
    </source>
</evidence>
<dbReference type="PANTHER" id="PTHR32361">
    <property type="entry name" value="FERRIC/CUPRIC REDUCTASE TRANSMEMBRANE COMPONENT"/>
    <property type="match status" value="1"/>
</dbReference>
<dbReference type="InterPro" id="IPR039261">
    <property type="entry name" value="FNR_nucleotide-bd"/>
</dbReference>
<dbReference type="Gene3D" id="3.40.50.80">
    <property type="entry name" value="Nucleotide-binding domain of ferredoxin-NADP reductase (FNR) module"/>
    <property type="match status" value="1"/>
</dbReference>
<dbReference type="OrthoDB" id="4494341at2759"/>
<dbReference type="CDD" id="cd06186">
    <property type="entry name" value="NOX_Duox_like_FAD_NADP"/>
    <property type="match status" value="1"/>
</dbReference>
<evidence type="ECO:0000256" key="5">
    <source>
        <dbReference type="ARBA" id="ARBA00022982"/>
    </source>
</evidence>
<evidence type="ECO:0000256" key="9">
    <source>
        <dbReference type="ARBA" id="ARBA00023136"/>
    </source>
</evidence>
<evidence type="ECO:0000259" key="12">
    <source>
        <dbReference type="PROSITE" id="PS51384"/>
    </source>
</evidence>
<dbReference type="SFLD" id="SFLDG01168">
    <property type="entry name" value="Ferric_reductase_subgroup_(FRE"/>
    <property type="match status" value="1"/>
</dbReference>
<accession>A0A1L9VUQ4</accession>
<dbReference type="PANTHER" id="PTHR32361:SF12">
    <property type="entry name" value="PUTATIVE (AFU_ORTHOLOGUE AFUA_1G14340)-RELATED"/>
    <property type="match status" value="1"/>
</dbReference>
<dbReference type="InterPro" id="IPR013121">
    <property type="entry name" value="Fe_red_NAD-bd_6"/>
</dbReference>
<dbReference type="GO" id="GO:0000293">
    <property type="term" value="F:ferric-chelate reductase activity"/>
    <property type="evidence" value="ECO:0007669"/>
    <property type="project" value="UniProtKB-ARBA"/>
</dbReference>
<dbReference type="EMBL" id="KV878890">
    <property type="protein sequence ID" value="OJJ87607.1"/>
    <property type="molecule type" value="Genomic_DNA"/>
</dbReference>
<dbReference type="Pfam" id="PF08022">
    <property type="entry name" value="FAD_binding_8"/>
    <property type="match status" value="1"/>
</dbReference>
<evidence type="ECO:0000256" key="7">
    <source>
        <dbReference type="ARBA" id="ARBA00023002"/>
    </source>
</evidence>
<dbReference type="GO" id="GO:0006826">
    <property type="term" value="P:iron ion transport"/>
    <property type="evidence" value="ECO:0007669"/>
    <property type="project" value="TreeGrafter"/>
</dbReference>
<keyword evidence="3" id="KW-0813">Transport</keyword>
<feature type="transmembrane region" description="Helical" evidence="11">
    <location>
        <begin position="201"/>
        <end position="219"/>
    </location>
</feature>
<sequence length="637" mass="71349">MGNLRWLVAPRSYGSNATYVYEYSRGLNGVDVPKDVIFTRIILVSILALAFIVFCGRIAQISHSILRHVTSLGSSRKQQTYWSIEESSLWTNIKKHVLYAPLGRKRHNREIQLSTAVNIGTLPSRFQMVMIILYIACQFAYCILLDYKANVKEALVAELRGRSGTLAVLNMVPLFLLAGRNNPLIPLLRLSFDTYNLLHRWLGRLVVLESLVHMAAWAVNACREQDFSDMLWRIRTVPFFSWGLLGICSFVCLALHSPSPIRHAFYETFLHLHQLFAFLAVVGVYAHLHIDNLPQKPWLIAIIVIWLFDRCCRMGRLIYLNFSLKKGSTKLVVEALPGEACRVTFHLPKRVHINPGSHVYAYIPSVSKWMSHPFSVAWVDPSTCVTPTTATEAFARSNQPNDNNSTGSTSTIDIDPSLLEKQAIVNLDEYLDTTNKPTSVSLIISARQGMTRKLYNTASSAPNNTLHTSGFIEGPYAAHPINMASYGTAVLFSAGAGITHHLLFVRDLLIRAAEGRVATHRIYLIWSVRSTDHLTWVQSYMDQILRLPCRRDILVIKLFVSKPKSTREIVSPSATVQMFPGRCRPDVVLDEVLPARVGATAVSVCGPGAFADEVRAATRERIGMGAVVDLTEEAFTW</sequence>
<dbReference type="AlphaFoldDB" id="A0A1L9VUQ4"/>
<keyword evidence="4 11" id="KW-0812">Transmembrane</keyword>
<protein>
    <recommendedName>
        <fullName evidence="12">FAD-binding FR-type domain-containing protein</fullName>
    </recommendedName>
</protein>
<dbReference type="PROSITE" id="PS51384">
    <property type="entry name" value="FAD_FR"/>
    <property type="match status" value="1"/>
</dbReference>
<dbReference type="GO" id="GO:0015677">
    <property type="term" value="P:copper ion import"/>
    <property type="evidence" value="ECO:0007669"/>
    <property type="project" value="TreeGrafter"/>
</dbReference>
<evidence type="ECO:0000256" key="6">
    <source>
        <dbReference type="ARBA" id="ARBA00022989"/>
    </source>
</evidence>
<feature type="compositionally biased region" description="Polar residues" evidence="10">
    <location>
        <begin position="394"/>
        <end position="412"/>
    </location>
</feature>
<feature type="transmembrane region" description="Helical" evidence="11">
    <location>
        <begin position="298"/>
        <end position="319"/>
    </location>
</feature>
<keyword evidence="9 11" id="KW-0472">Membrane</keyword>
<dbReference type="InterPro" id="IPR017927">
    <property type="entry name" value="FAD-bd_FR_type"/>
</dbReference>
<feature type="transmembrane region" description="Helical" evidence="11">
    <location>
        <begin position="159"/>
        <end position="180"/>
    </location>
</feature>
<evidence type="ECO:0000256" key="3">
    <source>
        <dbReference type="ARBA" id="ARBA00022448"/>
    </source>
</evidence>
<dbReference type="VEuPathDB" id="FungiDB:ASPGLDRAFT_118811"/>
<feature type="transmembrane region" description="Helical" evidence="11">
    <location>
        <begin position="128"/>
        <end position="147"/>
    </location>
</feature>
<dbReference type="InterPro" id="IPR013130">
    <property type="entry name" value="Fe3_Rdtase_TM_dom"/>
</dbReference>
<evidence type="ECO:0000256" key="10">
    <source>
        <dbReference type="SAM" id="MobiDB-lite"/>
    </source>
</evidence>
<gene>
    <name evidence="13" type="ORF">ASPGLDRAFT_118811</name>
</gene>